<dbReference type="Gene3D" id="3.30.1330.60">
    <property type="entry name" value="OmpA-like domain"/>
    <property type="match status" value="1"/>
</dbReference>
<evidence type="ECO:0000313" key="4">
    <source>
        <dbReference type="Proteomes" id="UP000054870"/>
    </source>
</evidence>
<keyword evidence="2" id="KW-0472">Membrane</keyword>
<dbReference type="RefSeq" id="WP_061127490.1">
    <property type="nucleotide sequence ID" value="NZ_FCOF02000041.1"/>
</dbReference>
<dbReference type="PANTHER" id="PTHR30441:SF8">
    <property type="entry name" value="DUF748 DOMAIN-CONTAINING PROTEIN"/>
    <property type="match status" value="1"/>
</dbReference>
<evidence type="ECO:0000313" key="3">
    <source>
        <dbReference type="EMBL" id="SAK86235.1"/>
    </source>
</evidence>
<dbReference type="GO" id="GO:0005886">
    <property type="term" value="C:plasma membrane"/>
    <property type="evidence" value="ECO:0007669"/>
    <property type="project" value="TreeGrafter"/>
</dbReference>
<dbReference type="SUPFAM" id="SSF103088">
    <property type="entry name" value="OmpA-like"/>
    <property type="match status" value="1"/>
</dbReference>
<feature type="transmembrane region" description="Helical" evidence="2">
    <location>
        <begin position="28"/>
        <end position="51"/>
    </location>
</feature>
<dbReference type="Proteomes" id="UP000054870">
    <property type="component" value="Unassembled WGS sequence"/>
</dbReference>
<sequence length="1247" mass="131970">MSSITRSSLVSAGQTLRGVVHARRTRRIFIGLLIAILVIGALGFFIAPPVIRHIAEQQLAKQLDRPVTIRRISLNPYTLDFEADGVHIGESPANLAKAPGGSADFVDVSRLVVRTSWASVFRLAPVVNELKIDSPRINVVRFDGEHFNFSDLIAKFAKPSPTPSEKPARFSVSNIRVENGQITFDDRLLKAKHVIDRFALGIPFIATLPSATNIFVTPLLQARIDGSPLVVKGRTKPFAQSRESEVALSLDGLDVPRIASYAPASVPVAVKSGKLSTDLNISFAISGDTPTIRIEGTADLADLAVTDKSDAPLVAARALHVKIANAEPLRDIYHLDEVTLANPDVRLVRDSAGVLNVQKLAGPEPKQTAEQTQKQAQKEAKEAQKEAQKEAPPLDLAIRHLAISDGKIVLDDQLLKARVQGALTGLAVTLDGFSTLSKSPAKYTLKTAFDHGGTLDASGNVALAGKTADAKLALNGFVLPPLQPYLANLMAARVASGTLGANLPVSVDWSKADGGVQVGSGDVKLDALTLVPNAGGGAPIKLQSAVAKIGKVDVSARQASLDSVQLNGLALDATRRKDGSIDLAALAGPHEAAPEQTATRKIQKAQQAGPAWRYQIGQISLDGASANITDETTARPVKLRIAPLAVNVKQFSDDLTKPLAVDGKLTLNGKGALAIGGNVTVTPLKLALHVKGDQVDASAFEPYFGDKLNIEVTSGYLNANGDVAMSGSGKTLAASYKGDVSLSDVRTLDKATSDRFAGWKLLGLTNVKVNYGERGTDIDAARVIFAKFYGRVLLDAQGKLNLKSVVAGEGGPRSVTRDAGKDEGASAPAVASTPTSAPATVPVNTAATAGPPLNMRFGQLVLQDGRVTYTDNFIKPNYTANLVAINGTIGAFGTHSTTPAPVDVSAKLAANGPVSIKGQVNPLIDKPALDLTASAHGVELTNLTPYSSKYAGYPITKGKLNVDLHYMLADNKLTANNHLFIDQLTFGDHIDNPTATKLPVRLAVSLLKNSRGEIDVNIPITGSLDNPEFSIGGLVWQAILNLVQKAVTAPFTLLAHAFGGGGEDLNYVEFDAGSASLNDAAQKKLDTIAKALVDKPSVRVDVTGRVDPKTDEPALRAAWVDSQVKRAKVRDMSSSGENVDWNAIKVSGADYDKYLAKVYKSADFKKPTNLIGMTKSLPDDDMKAALTKNAPVDEGSLRDLAQRRAQAVQEYFDGKIDNTRIFVVAPKLSADDIKDKGAGSRVELGLK</sequence>
<dbReference type="Pfam" id="PF05359">
    <property type="entry name" value="DUF748"/>
    <property type="match status" value="2"/>
</dbReference>
<dbReference type="InterPro" id="IPR036737">
    <property type="entry name" value="OmpA-like_sf"/>
</dbReference>
<reference evidence="3" key="1">
    <citation type="submission" date="2016-01" db="EMBL/GenBank/DDBJ databases">
        <authorList>
            <person name="Peeters C."/>
        </authorList>
    </citation>
    <scope>NUCLEOTIDE SEQUENCE [LARGE SCALE GENOMIC DNA]</scope>
    <source>
        <strain evidence="3">LMG 29318</strain>
    </source>
</reference>
<keyword evidence="2" id="KW-0812">Transmembrane</keyword>
<dbReference type="InterPro" id="IPR008023">
    <property type="entry name" value="DUF748"/>
</dbReference>
<name>A0A158CV57_9BURK</name>
<dbReference type="OrthoDB" id="9757969at2"/>
<keyword evidence="2" id="KW-1133">Transmembrane helix</keyword>
<feature type="compositionally biased region" description="Low complexity" evidence="1">
    <location>
        <begin position="364"/>
        <end position="375"/>
    </location>
</feature>
<feature type="compositionally biased region" description="Basic and acidic residues" evidence="1">
    <location>
        <begin position="815"/>
        <end position="824"/>
    </location>
</feature>
<protein>
    <submittedName>
        <fullName evidence="3">AsmA family protein</fullName>
    </submittedName>
</protein>
<accession>A0A158CV57</accession>
<evidence type="ECO:0000256" key="1">
    <source>
        <dbReference type="SAM" id="MobiDB-lite"/>
    </source>
</evidence>
<dbReference type="GO" id="GO:0090313">
    <property type="term" value="P:regulation of protein targeting to membrane"/>
    <property type="evidence" value="ECO:0007669"/>
    <property type="project" value="TreeGrafter"/>
</dbReference>
<organism evidence="3 4">
    <name type="scientific">Caballeronia catudaia</name>
    <dbReference type="NCBI Taxonomy" id="1777136"/>
    <lineage>
        <taxon>Bacteria</taxon>
        <taxon>Pseudomonadati</taxon>
        <taxon>Pseudomonadota</taxon>
        <taxon>Betaproteobacteria</taxon>
        <taxon>Burkholderiales</taxon>
        <taxon>Burkholderiaceae</taxon>
        <taxon>Caballeronia</taxon>
    </lineage>
</organism>
<gene>
    <name evidence="3" type="ORF">AWB75_05804</name>
</gene>
<feature type="region of interest" description="Disordered" evidence="1">
    <location>
        <begin position="810"/>
        <end position="843"/>
    </location>
</feature>
<feature type="compositionally biased region" description="Basic and acidic residues" evidence="1">
    <location>
        <begin position="376"/>
        <end position="389"/>
    </location>
</feature>
<feature type="compositionally biased region" description="Low complexity" evidence="1">
    <location>
        <begin position="825"/>
        <end position="843"/>
    </location>
</feature>
<evidence type="ECO:0000256" key="2">
    <source>
        <dbReference type="SAM" id="Phobius"/>
    </source>
</evidence>
<keyword evidence="4" id="KW-1185">Reference proteome</keyword>
<dbReference type="PANTHER" id="PTHR30441">
    <property type="entry name" value="DUF748 DOMAIN-CONTAINING PROTEIN"/>
    <property type="match status" value="1"/>
</dbReference>
<dbReference type="EMBL" id="FCOF02000041">
    <property type="protein sequence ID" value="SAK86235.1"/>
    <property type="molecule type" value="Genomic_DNA"/>
</dbReference>
<feature type="region of interest" description="Disordered" evidence="1">
    <location>
        <begin position="361"/>
        <end position="391"/>
    </location>
</feature>
<proteinExistence type="predicted"/>
<dbReference type="AlphaFoldDB" id="A0A158CV57"/>
<comment type="caution">
    <text evidence="3">The sequence shown here is derived from an EMBL/GenBank/DDBJ whole genome shotgun (WGS) entry which is preliminary data.</text>
</comment>
<dbReference type="InterPro" id="IPR052894">
    <property type="entry name" value="AsmA-related"/>
</dbReference>